<keyword evidence="3 5" id="KW-0378">Hydrolase</keyword>
<evidence type="ECO:0000256" key="5">
    <source>
        <dbReference type="PROSITE-ProRule" id="PRU01240"/>
    </source>
</evidence>
<feature type="active site" description="Charge relay system" evidence="5">
    <location>
        <position position="215"/>
    </location>
</feature>
<evidence type="ECO:0000256" key="2">
    <source>
        <dbReference type="ARBA" id="ARBA00022670"/>
    </source>
</evidence>
<evidence type="ECO:0000256" key="6">
    <source>
        <dbReference type="SAM" id="MobiDB-lite"/>
    </source>
</evidence>
<keyword evidence="2 5" id="KW-0645">Protease</keyword>
<dbReference type="Gene3D" id="3.40.50.200">
    <property type="entry name" value="Peptidase S8/S53 domain"/>
    <property type="match status" value="1"/>
</dbReference>
<feature type="active site" description="Charge relay system" evidence="5">
    <location>
        <position position="248"/>
    </location>
</feature>
<evidence type="ECO:0000313" key="9">
    <source>
        <dbReference type="Proteomes" id="UP001595816"/>
    </source>
</evidence>
<gene>
    <name evidence="8" type="ORF">ACFOZ4_15740</name>
</gene>
<dbReference type="PANTHER" id="PTHR43399">
    <property type="entry name" value="SUBTILISIN-RELATED"/>
    <property type="match status" value="1"/>
</dbReference>
<evidence type="ECO:0000256" key="1">
    <source>
        <dbReference type="ARBA" id="ARBA00011073"/>
    </source>
</evidence>
<dbReference type="SUPFAM" id="SSF52743">
    <property type="entry name" value="Subtilisin-like"/>
    <property type="match status" value="1"/>
</dbReference>
<dbReference type="InterPro" id="IPR015500">
    <property type="entry name" value="Peptidase_S8_subtilisin-rel"/>
</dbReference>
<evidence type="ECO:0000313" key="8">
    <source>
        <dbReference type="EMBL" id="MFC4132062.1"/>
    </source>
</evidence>
<dbReference type="InterPro" id="IPR022398">
    <property type="entry name" value="Peptidase_S8_His-AS"/>
</dbReference>
<dbReference type="SUPFAM" id="SSF52025">
    <property type="entry name" value="PA domain"/>
    <property type="match status" value="1"/>
</dbReference>
<protein>
    <submittedName>
        <fullName evidence="8">S8 family serine peptidase</fullName>
    </submittedName>
</protein>
<keyword evidence="4 5" id="KW-0720">Serine protease</keyword>
<proteinExistence type="inferred from homology"/>
<dbReference type="Gene3D" id="3.50.30.30">
    <property type="match status" value="1"/>
</dbReference>
<feature type="domain" description="Peptidase S8/S53" evidence="7">
    <location>
        <begin position="206"/>
        <end position="456"/>
    </location>
</feature>
<evidence type="ECO:0000256" key="3">
    <source>
        <dbReference type="ARBA" id="ARBA00022801"/>
    </source>
</evidence>
<feature type="active site" description="Charge relay system" evidence="5">
    <location>
        <position position="416"/>
    </location>
</feature>
<dbReference type="InterPro" id="IPR013783">
    <property type="entry name" value="Ig-like_fold"/>
</dbReference>
<dbReference type="Gene3D" id="2.60.40.10">
    <property type="entry name" value="Immunoglobulins"/>
    <property type="match status" value="1"/>
</dbReference>
<comment type="similarity">
    <text evidence="1 5">Belongs to the peptidase S8 family.</text>
</comment>
<dbReference type="Pfam" id="PF00082">
    <property type="entry name" value="Peptidase_S8"/>
    <property type="match status" value="1"/>
</dbReference>
<dbReference type="InterPro" id="IPR023828">
    <property type="entry name" value="Peptidase_S8_Ser-AS"/>
</dbReference>
<dbReference type="InterPro" id="IPR046450">
    <property type="entry name" value="PA_dom_sf"/>
</dbReference>
<evidence type="ECO:0000259" key="7">
    <source>
        <dbReference type="Pfam" id="PF00082"/>
    </source>
</evidence>
<dbReference type="InterPro" id="IPR051048">
    <property type="entry name" value="Peptidase_S8/S53_subtilisin"/>
</dbReference>
<dbReference type="PROSITE" id="PS00137">
    <property type="entry name" value="SUBTILASE_HIS"/>
    <property type="match status" value="1"/>
</dbReference>
<comment type="caution">
    <text evidence="8">The sequence shown here is derived from an EMBL/GenBank/DDBJ whole genome shotgun (WGS) entry which is preliminary data.</text>
</comment>
<dbReference type="Proteomes" id="UP001595816">
    <property type="component" value="Unassembled WGS sequence"/>
</dbReference>
<sequence>MSVLAVPERTTAAESHPLVGSTAATTAATAGREITLITGDRALLTTDAQGHPSATLLPGPATEQDGYVTRQFRGDLYVIPAQAMPLISQGRLDEELFNVTALARQGYDDATTDDLPLLATYAGQVARSRTAPAALDGTSVTATLPVADAVALTADKEKTAELWRDLTDDDGPVIGKLWLDGKVTADLAESNAQIHSPQAWAAGFDGTGVTVAVLDTGYDATHPDLAGQVVGSKNFTTDSGGAVDRHGHGTHVASTIAGTGAASGGAEKGVAPGAKLLVGKVLNYSGSGQDSWIIAGMQWAVDSGADVISMSLGGNVGTDCTDPIGVAAQQLAQQSKSLFVIAAGNTGKLQTISAPACAADVLTVGAADSAGKTAYFSSRGPVTGQHTVKPEIAAPGVDIVAAALGTGGYTAMSGTSMATPHVAGVAALLKQRHPDWTAQQRKTALVSAATPSPDSQVYAQGTGVVDAYRSLTATVFGPGTAYAGSFSWPHGHQQSSTTTVTLTNTGAEAVAFDLSIVGATGEDGTPLKNRTFTPGLSKITVPAHGTAEVPVVFDPAKNQTAAAYGDIGARLVATAADGSTVTTAIGAYVEPHIVTVQLHVVDRRGLAPASPSFVDVVDADRLTAQRFTVFGTDPVLRLRDGDYSITGVIASRDEGTTDANGLVKSLTFVGDPDLRVNTDDVDRTLTLDARDAVKQRVQGERPLEAQSTAMEYVRDWDGVYLAAGLVGGTSIDDVYVQRTDAVTDGAFTLGTFYRMYAPELSLRTTSGMSLAPEYVQPPTFGPLLPVKFDGSGQADLVAAGKGTAAELAAAGVGGKLAFVVGAANLATVMNAAGAAGAKGVVFGQAAAGRWTGISSAATTIPGVTLSGADTAAVQSALSAGPVTLSWDGVAASPYVYNLAFTDTKKTYPDAPKQVHDRDLGRVDERFFAQRTDRPLLDFAIAAWDGFPVTIASAYLKIGAPLTRTAYFTAGRQWQSLVGGSGFYSETMVDKPRVYTAGSVRSTDWYRGPVRSTGTRRADYSPEHIGERQEGLIGMAMLPWGDSDPDHWSQGGSFGDIGNAELLRDGVSLGTSAWPSGLWDVPDSDGAYELRVMTARFSTNQAWYPGWNMYRSTQTAFRFHSARPSDAGLYALPLLVPTYDIPADQRSLTPATAGFQLGFGATGQRDYDAGTIVAARAWVSFDDGTTWVEAPVTRSGNGFTATVDQSAAAGKYVSLRVDLTDEHGNGVQQTIVRAYGVQ</sequence>
<accession>A0ABV8LM52</accession>
<name>A0ABV8LM52_9ACTN</name>
<dbReference type="InterPro" id="IPR036852">
    <property type="entry name" value="Peptidase_S8/S53_dom_sf"/>
</dbReference>
<organism evidence="8 9">
    <name type="scientific">Hamadaea flava</name>
    <dbReference type="NCBI Taxonomy" id="1742688"/>
    <lineage>
        <taxon>Bacteria</taxon>
        <taxon>Bacillati</taxon>
        <taxon>Actinomycetota</taxon>
        <taxon>Actinomycetes</taxon>
        <taxon>Micromonosporales</taxon>
        <taxon>Micromonosporaceae</taxon>
        <taxon>Hamadaea</taxon>
    </lineage>
</organism>
<dbReference type="PROSITE" id="PS51892">
    <property type="entry name" value="SUBTILASE"/>
    <property type="match status" value="1"/>
</dbReference>
<feature type="region of interest" description="Disordered" evidence="6">
    <location>
        <begin position="1"/>
        <end position="24"/>
    </location>
</feature>
<dbReference type="PRINTS" id="PR00723">
    <property type="entry name" value="SUBTILISIN"/>
</dbReference>
<dbReference type="PANTHER" id="PTHR43399:SF4">
    <property type="entry name" value="CELL WALL-ASSOCIATED PROTEASE"/>
    <property type="match status" value="1"/>
</dbReference>
<reference evidence="9" key="1">
    <citation type="journal article" date="2019" name="Int. J. Syst. Evol. Microbiol.">
        <title>The Global Catalogue of Microorganisms (GCM) 10K type strain sequencing project: providing services to taxonomists for standard genome sequencing and annotation.</title>
        <authorList>
            <consortium name="The Broad Institute Genomics Platform"/>
            <consortium name="The Broad Institute Genome Sequencing Center for Infectious Disease"/>
            <person name="Wu L."/>
            <person name="Ma J."/>
        </authorList>
    </citation>
    <scope>NUCLEOTIDE SEQUENCE [LARGE SCALE GENOMIC DNA]</scope>
    <source>
        <strain evidence="9">CGMCC 4.7289</strain>
    </source>
</reference>
<evidence type="ECO:0000256" key="4">
    <source>
        <dbReference type="ARBA" id="ARBA00022825"/>
    </source>
</evidence>
<dbReference type="RefSeq" id="WP_253749959.1">
    <property type="nucleotide sequence ID" value="NZ_JAMZDZ010000001.1"/>
</dbReference>
<keyword evidence="9" id="KW-1185">Reference proteome</keyword>
<dbReference type="PROSITE" id="PS00138">
    <property type="entry name" value="SUBTILASE_SER"/>
    <property type="match status" value="1"/>
</dbReference>
<dbReference type="EMBL" id="JBHSAY010000008">
    <property type="protein sequence ID" value="MFC4132062.1"/>
    <property type="molecule type" value="Genomic_DNA"/>
</dbReference>
<dbReference type="InterPro" id="IPR000209">
    <property type="entry name" value="Peptidase_S8/S53_dom"/>
</dbReference>